<dbReference type="Pfam" id="PF05065">
    <property type="entry name" value="Phage_capsid"/>
    <property type="match status" value="1"/>
</dbReference>
<dbReference type="EMBL" id="JABMCB010000049">
    <property type="protein sequence ID" value="NUU73753.1"/>
    <property type="molecule type" value="Genomic_DNA"/>
</dbReference>
<evidence type="ECO:0000313" key="4">
    <source>
        <dbReference type="EMBL" id="NUU73753.1"/>
    </source>
</evidence>
<evidence type="ECO:0000256" key="1">
    <source>
        <dbReference type="ARBA" id="ARBA00004328"/>
    </source>
</evidence>
<dbReference type="InterPro" id="IPR054612">
    <property type="entry name" value="Phage_capsid-like_C"/>
</dbReference>
<dbReference type="SUPFAM" id="SSF56563">
    <property type="entry name" value="Major capsid protein gp5"/>
    <property type="match status" value="1"/>
</dbReference>
<evidence type="ECO:0000313" key="5">
    <source>
        <dbReference type="Proteomes" id="UP000526125"/>
    </source>
</evidence>
<comment type="subcellular location">
    <subcellularLocation>
        <location evidence="1">Virion</location>
    </subcellularLocation>
</comment>
<evidence type="ECO:0000256" key="2">
    <source>
        <dbReference type="SAM" id="Coils"/>
    </source>
</evidence>
<accession>A0A7Y6BRL8</accession>
<name>A0A7Y6BRL8_9BACL</name>
<feature type="domain" description="Phage capsid-like C-terminal" evidence="3">
    <location>
        <begin position="130"/>
        <end position="392"/>
    </location>
</feature>
<protein>
    <submittedName>
        <fullName evidence="4">Phage major capsid protein</fullName>
    </submittedName>
</protein>
<gene>
    <name evidence="4" type="ORF">HP552_00310</name>
</gene>
<dbReference type="Gene3D" id="3.30.2400.10">
    <property type="entry name" value="Major capsid protein gp5"/>
    <property type="match status" value="1"/>
</dbReference>
<sequence>MRKELRALLDAIEQKKQEVRTMVSEDKTTEANNQMAELRKMQEKANVLRELEEDETREYGNNGGQPLGGFLDLSSREDAELEKEYRGVFMKGVRRRDVNSEERSIITEYERRAVMHEGGVSGQTTGDASLIIPQDIQTRINTVSRQFTDLSQFITVEDVATLSGSRVIEKDAEFVPFPLIEEYGVIPESDAPQFIPLKYAVTKRGGILPLTNELLADSDQNIISYISTWIGKKAVATRNSLILAELNKLAKKPLADMDAIKRVINIGLDPAISERSIILTNQHGFAWMDEQKDANGRYLLVDDITQPGKKLFKGRQVVVASNRMLPGDATAGTAPFIVGDLKQLLVLYSRKFYELASTKEGGSAFTRDTTDLRAIMRQDIKTWDAGAAVFGQLDVSAIV</sequence>
<dbReference type="Gene3D" id="3.30.2320.10">
    <property type="entry name" value="hypothetical protein PF0899 domain"/>
    <property type="match status" value="1"/>
</dbReference>
<keyword evidence="5" id="KW-1185">Reference proteome</keyword>
<evidence type="ECO:0000259" key="3">
    <source>
        <dbReference type="Pfam" id="PF05065"/>
    </source>
</evidence>
<dbReference type="Proteomes" id="UP000526125">
    <property type="component" value="Unassembled WGS sequence"/>
</dbReference>
<comment type="caution">
    <text evidence="4">The sequence shown here is derived from an EMBL/GenBank/DDBJ whole genome shotgun (WGS) entry which is preliminary data.</text>
</comment>
<reference evidence="4 5" key="1">
    <citation type="submission" date="2020-05" db="EMBL/GenBank/DDBJ databases">
        <title>Genome Sequencing of Type Strains.</title>
        <authorList>
            <person name="Lemaire J.F."/>
            <person name="Inderbitzin P."/>
            <person name="Gregorio O.A."/>
            <person name="Collins S.B."/>
            <person name="Wespe N."/>
            <person name="Knight-Connoni V."/>
        </authorList>
    </citation>
    <scope>NUCLEOTIDE SEQUENCE [LARGE SCALE GENOMIC DNA]</scope>
    <source>
        <strain evidence="4 5">LMG 21957</strain>
    </source>
</reference>
<dbReference type="NCBIfam" id="TIGR01554">
    <property type="entry name" value="major_cap_HK97"/>
    <property type="match status" value="1"/>
</dbReference>
<dbReference type="AlphaFoldDB" id="A0A7Y6BRL8"/>
<organism evidence="4 5">
    <name type="scientific">Paenibacillus xylanilyticus</name>
    <dbReference type="NCBI Taxonomy" id="248903"/>
    <lineage>
        <taxon>Bacteria</taxon>
        <taxon>Bacillati</taxon>
        <taxon>Bacillota</taxon>
        <taxon>Bacilli</taxon>
        <taxon>Bacillales</taxon>
        <taxon>Paenibacillaceae</taxon>
        <taxon>Paenibacillus</taxon>
    </lineage>
</organism>
<proteinExistence type="predicted"/>
<keyword evidence="2" id="KW-0175">Coiled coil</keyword>
<dbReference type="InterPro" id="IPR024455">
    <property type="entry name" value="Phage_capsid"/>
</dbReference>
<feature type="coiled-coil region" evidence="2">
    <location>
        <begin position="2"/>
        <end position="58"/>
    </location>
</feature>